<dbReference type="STRING" id="1747903.ASR47_1015133"/>
<accession>A0A1A7C5Q0</accession>
<evidence type="ECO:0000313" key="1">
    <source>
        <dbReference type="EMBL" id="OBV40374.1"/>
    </source>
</evidence>
<keyword evidence="2" id="KW-1185">Reference proteome</keyword>
<dbReference type="GO" id="GO:0004177">
    <property type="term" value="F:aminopeptidase activity"/>
    <property type="evidence" value="ECO:0007669"/>
    <property type="project" value="UniProtKB-KW"/>
</dbReference>
<name>A0A1A7C5Q0_9BURK</name>
<dbReference type="OrthoDB" id="357991at2"/>
<gene>
    <name evidence="1" type="ORF">ASR47_1015133</name>
</gene>
<dbReference type="PIRSF" id="PIRSF029285">
    <property type="entry name" value="Aminopept"/>
    <property type="match status" value="1"/>
</dbReference>
<dbReference type="EMBL" id="LOCQ01000048">
    <property type="protein sequence ID" value="OBV40374.1"/>
    <property type="molecule type" value="Genomic_DNA"/>
</dbReference>
<reference evidence="1 2" key="1">
    <citation type="submission" date="2016-04" db="EMBL/GenBank/DDBJ databases">
        <title>Draft genome sequence of Janthinobacterium psychrotolerans sp. nov., isolated from freshwater sediments in Denmark.</title>
        <authorList>
            <person name="Gong X."/>
            <person name="Skrivergaard S."/>
            <person name="Korsgaard B.S."/>
            <person name="Schreiber L."/>
            <person name="Marshall I.P."/>
            <person name="Finster K."/>
            <person name="Schramm A."/>
        </authorList>
    </citation>
    <scope>NUCLEOTIDE SEQUENCE [LARGE SCALE GENOMIC DNA]</scope>
    <source>
        <strain evidence="1 2">S3-2</strain>
    </source>
</reference>
<organism evidence="1 2">
    <name type="scientific">Janthinobacterium psychrotolerans</name>
    <dbReference type="NCBI Taxonomy" id="1747903"/>
    <lineage>
        <taxon>Bacteria</taxon>
        <taxon>Pseudomonadati</taxon>
        <taxon>Pseudomonadota</taxon>
        <taxon>Betaproteobacteria</taxon>
        <taxon>Burkholderiales</taxon>
        <taxon>Oxalobacteraceae</taxon>
        <taxon>Janthinobacterium</taxon>
    </lineage>
</organism>
<dbReference type="Pfam" id="PF10023">
    <property type="entry name" value="Aminopep"/>
    <property type="match status" value="1"/>
</dbReference>
<dbReference type="PROSITE" id="PS51257">
    <property type="entry name" value="PROKAR_LIPOPROTEIN"/>
    <property type="match status" value="1"/>
</dbReference>
<dbReference type="PATRIC" id="fig|1747903.4.peg.4006"/>
<dbReference type="InterPro" id="IPR014553">
    <property type="entry name" value="Aminopept"/>
</dbReference>
<comment type="caution">
    <text evidence="1">The sequence shown here is derived from an EMBL/GenBank/DDBJ whole genome shotgun (WGS) entry which is preliminary data.</text>
</comment>
<evidence type="ECO:0000313" key="2">
    <source>
        <dbReference type="Proteomes" id="UP000092713"/>
    </source>
</evidence>
<keyword evidence="1" id="KW-0031">Aminopeptidase</keyword>
<protein>
    <submittedName>
        <fullName evidence="1">Putative aminopeptidase</fullName>
    </submittedName>
</protein>
<sequence length="351" mass="39895">MARMPAAAVLGMLCLLLAGCTQLRYYTQAARGQYSLWSSARPIDAWLSDPITEPRLKARLHKAQQIRRFAVTELGLPDNGSYKTYAAVQRPFVLWNVVATPELSLQPLQWCFPIAGCVTYRGYYDRSEAQAYADTLRAQHYDVQVGGVPAYSTLGWFDDPLLSTFINYNDAELARMIFHELAHQVVYVPGDSAFNESFAVAVEEAGVQRWLAHDGNAAMQAAYLQYTGRRHDFLTLLRKYRAQLAALYASDAPDADKRVRKALVFAALQDEYKILKQQWGGYGGYDRWFEQPLSNAHLASVATYDQFLPAFKKLLEEKKNFRAFYAAVHTLSLLDPPERRRRLQHSLPRDP</sequence>
<keyword evidence="1" id="KW-0645">Protease</keyword>
<proteinExistence type="predicted"/>
<dbReference type="RefSeq" id="WP_065307128.1">
    <property type="nucleotide sequence ID" value="NZ_LOCQ01000048.1"/>
</dbReference>
<dbReference type="AlphaFoldDB" id="A0A1A7C5Q0"/>
<dbReference type="Proteomes" id="UP000092713">
    <property type="component" value="Unassembled WGS sequence"/>
</dbReference>
<keyword evidence="1" id="KW-0378">Hydrolase</keyword>